<sequence>MSESTKSTGSPGTAMARTRSATSARSDPLASGARSARKAGTMAATMSDVTVALATAPRTAVTTTIATATAIAGGGDRERARLIDRGADERDSDDRRERQHRPARQDRRRPPPVPRGPRRAAAHPHEGEPDEADDRDPESDGHPLLVDEVLVDHQVAGKAEADRFRAAELAALGGDPQGERNAHCDSGEGRGSDG</sequence>
<keyword evidence="2" id="KW-1185">Reference proteome</keyword>
<evidence type="ECO:0000313" key="2">
    <source>
        <dbReference type="Proteomes" id="UP000887540"/>
    </source>
</evidence>
<name>A0A914DM62_9BILA</name>
<feature type="region of interest" description="Disordered" evidence="1">
    <location>
        <begin position="169"/>
        <end position="194"/>
    </location>
</feature>
<dbReference type="WBParaSite" id="ACRNAN_scaffold31209.g22216.t1">
    <property type="protein sequence ID" value="ACRNAN_scaffold31209.g22216.t1"/>
    <property type="gene ID" value="ACRNAN_scaffold31209.g22216"/>
</dbReference>
<protein>
    <submittedName>
        <fullName evidence="3">Uncharacterized protein</fullName>
    </submittedName>
</protein>
<evidence type="ECO:0000313" key="3">
    <source>
        <dbReference type="WBParaSite" id="ACRNAN_scaffold31209.g22216.t1"/>
    </source>
</evidence>
<dbReference type="Proteomes" id="UP000887540">
    <property type="component" value="Unplaced"/>
</dbReference>
<proteinExistence type="predicted"/>
<feature type="compositionally biased region" description="Acidic residues" evidence="1">
    <location>
        <begin position="128"/>
        <end position="137"/>
    </location>
</feature>
<feature type="region of interest" description="Disordered" evidence="1">
    <location>
        <begin position="1"/>
        <end position="41"/>
    </location>
</feature>
<feature type="compositionally biased region" description="Polar residues" evidence="1">
    <location>
        <begin position="1"/>
        <end position="11"/>
    </location>
</feature>
<dbReference type="AlphaFoldDB" id="A0A914DM62"/>
<organism evidence="2 3">
    <name type="scientific">Acrobeloides nanus</name>
    <dbReference type="NCBI Taxonomy" id="290746"/>
    <lineage>
        <taxon>Eukaryota</taxon>
        <taxon>Metazoa</taxon>
        <taxon>Ecdysozoa</taxon>
        <taxon>Nematoda</taxon>
        <taxon>Chromadorea</taxon>
        <taxon>Rhabditida</taxon>
        <taxon>Tylenchina</taxon>
        <taxon>Cephalobomorpha</taxon>
        <taxon>Cephaloboidea</taxon>
        <taxon>Cephalobidae</taxon>
        <taxon>Acrobeloides</taxon>
    </lineage>
</organism>
<reference evidence="3" key="1">
    <citation type="submission" date="2022-11" db="UniProtKB">
        <authorList>
            <consortium name="WormBaseParasite"/>
        </authorList>
    </citation>
    <scope>IDENTIFICATION</scope>
</reference>
<accession>A0A914DM62</accession>
<feature type="compositionally biased region" description="Basic and acidic residues" evidence="1">
    <location>
        <begin position="75"/>
        <end position="97"/>
    </location>
</feature>
<evidence type="ECO:0000256" key="1">
    <source>
        <dbReference type="SAM" id="MobiDB-lite"/>
    </source>
</evidence>
<feature type="compositionally biased region" description="Low complexity" evidence="1">
    <location>
        <begin position="56"/>
        <end position="71"/>
    </location>
</feature>
<feature type="compositionally biased region" description="Basic and acidic residues" evidence="1">
    <location>
        <begin position="177"/>
        <end position="194"/>
    </location>
</feature>
<feature type="compositionally biased region" description="Low complexity" evidence="1">
    <location>
        <begin position="13"/>
        <end position="26"/>
    </location>
</feature>
<feature type="region of interest" description="Disordered" evidence="1">
    <location>
        <begin position="56"/>
        <end position="145"/>
    </location>
</feature>